<accession>A0A132AG90</accession>
<comment type="caution">
    <text evidence="1">The sequence shown here is derived from an EMBL/GenBank/DDBJ whole genome shotgun (WGS) entry which is preliminary data.</text>
</comment>
<dbReference type="Proteomes" id="UP000616769">
    <property type="component" value="Unassembled WGS sequence"/>
</dbReference>
<gene>
    <name evidence="1" type="ORF">QR98_0079960</name>
</gene>
<evidence type="ECO:0000313" key="1">
    <source>
        <dbReference type="EMBL" id="KPM09460.1"/>
    </source>
</evidence>
<sequence length="79" mass="9027">MLHMPSPRNPHKLHLLCPGYRTPIKCVSTPRLEISLKLPISAPRLQNTCILCLLFPSYRNPLNCMYYTLATELPYTASL</sequence>
<evidence type="ECO:0000313" key="2">
    <source>
        <dbReference type="Proteomes" id="UP000616769"/>
    </source>
</evidence>
<dbReference type="AlphaFoldDB" id="A0A132AG90"/>
<dbReference type="VEuPathDB" id="VectorBase:SSCA003474"/>
<reference evidence="1 2" key="1">
    <citation type="journal article" date="2015" name="Parasit. Vectors">
        <title>Draft genome of the scabies mite.</title>
        <authorList>
            <person name="Rider S.D.Jr."/>
            <person name="Morgan M.S."/>
            <person name="Arlian L.G."/>
        </authorList>
    </citation>
    <scope>NUCLEOTIDE SEQUENCE [LARGE SCALE GENOMIC DNA]</scope>
    <source>
        <strain evidence="1">Arlian Lab</strain>
    </source>
</reference>
<dbReference type="EMBL" id="JXLN01013580">
    <property type="protein sequence ID" value="KPM09460.1"/>
    <property type="molecule type" value="Genomic_DNA"/>
</dbReference>
<protein>
    <submittedName>
        <fullName evidence="1">Uncharacterized protein</fullName>
    </submittedName>
</protein>
<proteinExistence type="predicted"/>
<organism evidence="1 2">
    <name type="scientific">Sarcoptes scabiei</name>
    <name type="common">Itch mite</name>
    <name type="synonym">Acarus scabiei</name>
    <dbReference type="NCBI Taxonomy" id="52283"/>
    <lineage>
        <taxon>Eukaryota</taxon>
        <taxon>Metazoa</taxon>
        <taxon>Ecdysozoa</taxon>
        <taxon>Arthropoda</taxon>
        <taxon>Chelicerata</taxon>
        <taxon>Arachnida</taxon>
        <taxon>Acari</taxon>
        <taxon>Acariformes</taxon>
        <taxon>Sarcoptiformes</taxon>
        <taxon>Astigmata</taxon>
        <taxon>Psoroptidia</taxon>
        <taxon>Sarcoptoidea</taxon>
        <taxon>Sarcoptidae</taxon>
        <taxon>Sarcoptinae</taxon>
        <taxon>Sarcoptes</taxon>
    </lineage>
</organism>
<name>A0A132AG90_SARSC</name>